<organism evidence="7 8">
    <name type="scientific">Amanita thiersii Skay4041</name>
    <dbReference type="NCBI Taxonomy" id="703135"/>
    <lineage>
        <taxon>Eukaryota</taxon>
        <taxon>Fungi</taxon>
        <taxon>Dikarya</taxon>
        <taxon>Basidiomycota</taxon>
        <taxon>Agaricomycotina</taxon>
        <taxon>Agaricomycetes</taxon>
        <taxon>Agaricomycetidae</taxon>
        <taxon>Agaricales</taxon>
        <taxon>Pluteineae</taxon>
        <taxon>Amanitaceae</taxon>
        <taxon>Amanita</taxon>
    </lineage>
</organism>
<evidence type="ECO:0000256" key="4">
    <source>
        <dbReference type="ARBA" id="ARBA00022691"/>
    </source>
</evidence>
<evidence type="ECO:0000313" key="7">
    <source>
        <dbReference type="EMBL" id="PFH52933.1"/>
    </source>
</evidence>
<dbReference type="EC" id="2.1.1.-" evidence="5"/>
<keyword evidence="8" id="KW-1185">Reference proteome</keyword>
<dbReference type="CDD" id="cd02440">
    <property type="entry name" value="AdoMet_MTases"/>
    <property type="match status" value="1"/>
</dbReference>
<dbReference type="OrthoDB" id="10069295at2759"/>
<evidence type="ECO:0000259" key="6">
    <source>
        <dbReference type="Pfam" id="PF13847"/>
    </source>
</evidence>
<dbReference type="GO" id="GO:0032259">
    <property type="term" value="P:methylation"/>
    <property type="evidence" value="ECO:0007669"/>
    <property type="project" value="UniProtKB-KW"/>
</dbReference>
<dbReference type="STRING" id="703135.A0A2A9NYH0"/>
<dbReference type="PANTHER" id="PTHR12843">
    <property type="entry name" value="PROTEIN-LYSINE N-METHYLTRANSFERASE METTL10"/>
    <property type="match status" value="1"/>
</dbReference>
<protein>
    <recommendedName>
        <fullName evidence="5">Protein-lysine N-methyltransferase EFM4</fullName>
        <ecNumber evidence="5">2.1.1.-</ecNumber>
    </recommendedName>
    <alternativeName>
        <fullName evidence="5">Elongation factor methyltransferase 4</fullName>
    </alternativeName>
</protein>
<sequence length="227" mass="24717">MSTELKPSKLGTKTYWDGAYEEELANFEEIGDEGEIWFGMESVKKMVDWTLEYLPPSCQASIMEVGSGNGVLLSALAAAGYSTSLLTGIDYSPSAISLAKAIAIKRNIEGITFTECNFLNNDLLSSHETWDLVLDKGTYDAIALGDKDEAGHSPAIHYPSQLIRVLKPGGYFLVTSCNFTEEELQAAFATTETGLVYHSRIQHVVYTYGGRSGSICSSVAFRKPNTA</sequence>
<keyword evidence="4 5" id="KW-0949">S-adenosyl-L-methionine</keyword>
<comment type="function">
    <text evidence="5">S-adenosyl-L-methionine-dependent protein-lysine N-methyltransferase that mono- and dimethylates elongation factor 1-alpha at 'Lys-316'. May play a role in intracellular transport.</text>
</comment>
<keyword evidence="5" id="KW-0813">Transport</keyword>
<name>A0A2A9NYH0_9AGAR</name>
<accession>A0A2A9NYH0</accession>
<dbReference type="InterPro" id="IPR029063">
    <property type="entry name" value="SAM-dependent_MTases_sf"/>
</dbReference>
<dbReference type="EMBL" id="KZ301976">
    <property type="protein sequence ID" value="PFH52933.1"/>
    <property type="molecule type" value="Genomic_DNA"/>
</dbReference>
<proteinExistence type="inferred from homology"/>
<dbReference type="GO" id="GO:0016279">
    <property type="term" value="F:protein-lysine N-methyltransferase activity"/>
    <property type="evidence" value="ECO:0007669"/>
    <property type="project" value="UniProtKB-UniRule"/>
</dbReference>
<dbReference type="AlphaFoldDB" id="A0A2A9NYH0"/>
<gene>
    <name evidence="5" type="primary">EFM4</name>
    <name evidence="7" type="ORF">AMATHDRAFT_138722</name>
</gene>
<keyword evidence="2 5" id="KW-0489">Methyltransferase</keyword>
<dbReference type="Pfam" id="PF13847">
    <property type="entry name" value="Methyltransf_31"/>
    <property type="match status" value="1"/>
</dbReference>
<dbReference type="GO" id="GO:0016192">
    <property type="term" value="P:vesicle-mediated transport"/>
    <property type="evidence" value="ECO:0007669"/>
    <property type="project" value="UniProtKB-UniRule"/>
</dbReference>
<evidence type="ECO:0000256" key="3">
    <source>
        <dbReference type="ARBA" id="ARBA00022679"/>
    </source>
</evidence>
<dbReference type="GO" id="GO:0005737">
    <property type="term" value="C:cytoplasm"/>
    <property type="evidence" value="ECO:0007669"/>
    <property type="project" value="UniProtKB-SubCell"/>
</dbReference>
<reference evidence="7 8" key="1">
    <citation type="submission" date="2014-02" db="EMBL/GenBank/DDBJ databases">
        <title>Transposable element dynamics among asymbiotic and ectomycorrhizal Amanita fungi.</title>
        <authorList>
            <consortium name="DOE Joint Genome Institute"/>
            <person name="Hess J."/>
            <person name="Skrede I."/>
            <person name="Wolfe B."/>
            <person name="LaButti K."/>
            <person name="Ohm R.A."/>
            <person name="Grigoriev I.V."/>
            <person name="Pringle A."/>
        </authorList>
    </citation>
    <scope>NUCLEOTIDE SEQUENCE [LARGE SCALE GENOMIC DNA]</scope>
    <source>
        <strain evidence="7 8">SKay4041</strain>
    </source>
</reference>
<dbReference type="Proteomes" id="UP000242287">
    <property type="component" value="Unassembled WGS sequence"/>
</dbReference>
<dbReference type="InterPro" id="IPR026635">
    <property type="entry name" value="Efm4/METTL10"/>
</dbReference>
<evidence type="ECO:0000256" key="2">
    <source>
        <dbReference type="ARBA" id="ARBA00022603"/>
    </source>
</evidence>
<comment type="subcellular location">
    <subcellularLocation>
        <location evidence="5">Cytoplasm</location>
    </subcellularLocation>
</comment>
<evidence type="ECO:0000256" key="5">
    <source>
        <dbReference type="HAMAP-Rule" id="MF_03188"/>
    </source>
</evidence>
<dbReference type="Gene3D" id="3.40.50.150">
    <property type="entry name" value="Vaccinia Virus protein VP39"/>
    <property type="match status" value="1"/>
</dbReference>
<dbReference type="HAMAP" id="MF_03188">
    <property type="entry name" value="Methyltr_EFM4"/>
    <property type="match status" value="1"/>
</dbReference>
<evidence type="ECO:0000256" key="1">
    <source>
        <dbReference type="ARBA" id="ARBA00022490"/>
    </source>
</evidence>
<evidence type="ECO:0000313" key="8">
    <source>
        <dbReference type="Proteomes" id="UP000242287"/>
    </source>
</evidence>
<dbReference type="InterPro" id="IPR025714">
    <property type="entry name" value="Methyltranfer_dom"/>
</dbReference>
<keyword evidence="1 5" id="KW-0963">Cytoplasm</keyword>
<keyword evidence="3 5" id="KW-0808">Transferase</keyword>
<feature type="domain" description="Methyltransferase" evidence="6">
    <location>
        <begin position="61"/>
        <end position="197"/>
    </location>
</feature>
<dbReference type="SUPFAM" id="SSF53335">
    <property type="entry name" value="S-adenosyl-L-methionine-dependent methyltransferases"/>
    <property type="match status" value="1"/>
</dbReference>
<comment type="similarity">
    <text evidence="5">Belongs to the class I-like SAM-binding methyltransferase superfamily. EFM4 family.</text>
</comment>
<dbReference type="PANTHER" id="PTHR12843:SF5">
    <property type="entry name" value="EEF1A LYSINE METHYLTRANSFERASE 2"/>
    <property type="match status" value="1"/>
</dbReference>